<feature type="non-terminal residue" evidence="2">
    <location>
        <position position="25"/>
    </location>
</feature>
<organism evidence="2">
    <name type="scientific">marine sediment metagenome</name>
    <dbReference type="NCBI Taxonomy" id="412755"/>
    <lineage>
        <taxon>unclassified sequences</taxon>
        <taxon>metagenomes</taxon>
        <taxon>ecological metagenomes</taxon>
    </lineage>
</organism>
<keyword evidence="1" id="KW-0812">Transmembrane</keyword>
<dbReference type="AlphaFoldDB" id="A0A0F9HJD1"/>
<evidence type="ECO:0000313" key="2">
    <source>
        <dbReference type="EMBL" id="KKM03257.1"/>
    </source>
</evidence>
<reference evidence="2" key="1">
    <citation type="journal article" date="2015" name="Nature">
        <title>Complex archaea that bridge the gap between prokaryotes and eukaryotes.</title>
        <authorList>
            <person name="Spang A."/>
            <person name="Saw J.H."/>
            <person name="Jorgensen S.L."/>
            <person name="Zaremba-Niedzwiedzka K."/>
            <person name="Martijn J."/>
            <person name="Lind A.E."/>
            <person name="van Eijk R."/>
            <person name="Schleper C."/>
            <person name="Guy L."/>
            <person name="Ettema T.J."/>
        </authorList>
    </citation>
    <scope>NUCLEOTIDE SEQUENCE</scope>
</reference>
<sequence>MNTQERTLPNAVIILIAITIAIGAI</sequence>
<gene>
    <name evidence="2" type="ORF">LCGC14_1776270</name>
</gene>
<keyword evidence="1" id="KW-0472">Membrane</keyword>
<feature type="transmembrane region" description="Helical" evidence="1">
    <location>
        <begin position="7"/>
        <end position="24"/>
    </location>
</feature>
<accession>A0A0F9HJD1</accession>
<protein>
    <submittedName>
        <fullName evidence="2">Uncharacterized protein</fullName>
    </submittedName>
</protein>
<proteinExistence type="predicted"/>
<evidence type="ECO:0000256" key="1">
    <source>
        <dbReference type="SAM" id="Phobius"/>
    </source>
</evidence>
<keyword evidence="1" id="KW-1133">Transmembrane helix</keyword>
<comment type="caution">
    <text evidence="2">The sequence shown here is derived from an EMBL/GenBank/DDBJ whole genome shotgun (WGS) entry which is preliminary data.</text>
</comment>
<dbReference type="EMBL" id="LAZR01016725">
    <property type="protein sequence ID" value="KKM03257.1"/>
    <property type="molecule type" value="Genomic_DNA"/>
</dbReference>
<name>A0A0F9HJD1_9ZZZZ</name>